<keyword evidence="3" id="KW-0547">Nucleotide-binding</keyword>
<dbReference type="Pfam" id="PF00005">
    <property type="entry name" value="ABC_tran"/>
    <property type="match status" value="1"/>
</dbReference>
<keyword evidence="11" id="KW-1185">Reference proteome</keyword>
<dbReference type="InterPro" id="IPR036640">
    <property type="entry name" value="ABC1_TM_sf"/>
</dbReference>
<dbReference type="RefSeq" id="WP_254420000.1">
    <property type="nucleotide sequence ID" value="NZ_BAAAJB010000034.1"/>
</dbReference>
<dbReference type="InterPro" id="IPR027417">
    <property type="entry name" value="P-loop_NTPase"/>
</dbReference>
<evidence type="ECO:0000259" key="9">
    <source>
        <dbReference type="PROSITE" id="PS50929"/>
    </source>
</evidence>
<dbReference type="PANTHER" id="PTHR24221">
    <property type="entry name" value="ATP-BINDING CASSETTE SUB-FAMILY B"/>
    <property type="match status" value="1"/>
</dbReference>
<dbReference type="InterPro" id="IPR039421">
    <property type="entry name" value="Type_1_exporter"/>
</dbReference>
<evidence type="ECO:0000256" key="4">
    <source>
        <dbReference type="ARBA" id="ARBA00022840"/>
    </source>
</evidence>
<evidence type="ECO:0000256" key="3">
    <source>
        <dbReference type="ARBA" id="ARBA00022741"/>
    </source>
</evidence>
<dbReference type="PROSITE" id="PS50929">
    <property type="entry name" value="ABC_TM1F"/>
    <property type="match status" value="1"/>
</dbReference>
<feature type="transmembrane region" description="Helical" evidence="7">
    <location>
        <begin position="58"/>
        <end position="76"/>
    </location>
</feature>
<dbReference type="PANTHER" id="PTHR24221:SF646">
    <property type="entry name" value="HAEMOLYSIN SECRETION ATP-BINDING PROTEIN"/>
    <property type="match status" value="1"/>
</dbReference>
<evidence type="ECO:0000256" key="6">
    <source>
        <dbReference type="ARBA" id="ARBA00023136"/>
    </source>
</evidence>
<feature type="transmembrane region" description="Helical" evidence="7">
    <location>
        <begin position="20"/>
        <end position="46"/>
    </location>
</feature>
<keyword evidence="5 7" id="KW-1133">Transmembrane helix</keyword>
<evidence type="ECO:0000259" key="8">
    <source>
        <dbReference type="PROSITE" id="PS50893"/>
    </source>
</evidence>
<dbReference type="PROSITE" id="PS50893">
    <property type="entry name" value="ABC_TRANSPORTER_2"/>
    <property type="match status" value="1"/>
</dbReference>
<proteinExistence type="predicted"/>
<feature type="domain" description="ABC transmembrane type-1" evidence="9">
    <location>
        <begin position="122"/>
        <end position="307"/>
    </location>
</feature>
<dbReference type="SMART" id="SM00382">
    <property type="entry name" value="AAA"/>
    <property type="match status" value="1"/>
</dbReference>
<dbReference type="SUPFAM" id="SSF52540">
    <property type="entry name" value="P-loop containing nucleoside triphosphate hydrolases"/>
    <property type="match status" value="1"/>
</dbReference>
<dbReference type="InterPro" id="IPR011527">
    <property type="entry name" value="ABC1_TM_dom"/>
</dbReference>
<dbReference type="Proteomes" id="UP001055940">
    <property type="component" value="Chromosome"/>
</dbReference>
<organism evidence="10 11">
    <name type="scientific">Nocardiopsis exhalans</name>
    <dbReference type="NCBI Taxonomy" id="163604"/>
    <lineage>
        <taxon>Bacteria</taxon>
        <taxon>Bacillati</taxon>
        <taxon>Actinomycetota</taxon>
        <taxon>Actinomycetes</taxon>
        <taxon>Streptosporangiales</taxon>
        <taxon>Nocardiopsidaceae</taxon>
        <taxon>Nocardiopsis</taxon>
    </lineage>
</organism>
<dbReference type="SUPFAM" id="SSF90123">
    <property type="entry name" value="ABC transporter transmembrane region"/>
    <property type="match status" value="1"/>
</dbReference>
<evidence type="ECO:0000313" key="10">
    <source>
        <dbReference type="EMBL" id="USY21002.1"/>
    </source>
</evidence>
<dbReference type="GO" id="GO:0005524">
    <property type="term" value="F:ATP binding"/>
    <property type="evidence" value="ECO:0007669"/>
    <property type="project" value="UniProtKB-KW"/>
</dbReference>
<keyword evidence="6 7" id="KW-0472">Membrane</keyword>
<comment type="subcellular location">
    <subcellularLocation>
        <location evidence="1">Cell membrane</location>
        <topology evidence="1">Multi-pass membrane protein</topology>
    </subcellularLocation>
</comment>
<dbReference type="InterPro" id="IPR003439">
    <property type="entry name" value="ABC_transporter-like_ATP-bd"/>
</dbReference>
<dbReference type="InterPro" id="IPR003593">
    <property type="entry name" value="AAA+_ATPase"/>
</dbReference>
<sequence>MRRYLSLWWEVLRLSWRSTPGYTAGTLGVIAVSVVSVAAVGLTMRATLDATARGSSETALIGAVGVALAYALTLVVQDLTNDCVGTVADRTGRLGLHPLVHRDINSVEGLEHLERSDFLDRVSIVRRSTGLIARSAWNALLSLSNLLKLLLTVVLLGSVHPLLLALIPLAAVPVWCNHRGQLSVQRAEVAGAESYRLQQHLFETVASAEGGKEVRVAGAADRLIGLQEQAWDEAVRIRFRARVSAALWNAAGWAVFVAAFAGAVALVVYRAATGAGGVGDLVLTVMMAVSLRQTMQSTVAATVEASGSRRVVEPYLWLRAYVRAQRARAVTADPPPTSLRRGISLDRVDFTYPGTDRRALDGVTAELPAGAVVAVVGEYGSGKTTLVKLLLSLYAPDSGSIRLDGADLAGISVPAWRKRCSAVFQDFGRFRIRFGETVGIGDLPRIGDAEALVGAVRAADAEGLVGRLPEGMDSQLGRELGGTDLSEGQWQRTALARGSMRTDPLFFVLDEPTASLDAHSEEAIFRRYMERARVYGRRTGAVTVVVSHRFSTVAGADLILVMDRGRITESGGHRELLARGGTYAELYGIQARAYAPGDRG</sequence>
<gene>
    <name evidence="10" type="ORF">NE857_04985</name>
</gene>
<dbReference type="EMBL" id="CP099837">
    <property type="protein sequence ID" value="USY21002.1"/>
    <property type="molecule type" value="Genomic_DNA"/>
</dbReference>
<feature type="transmembrane region" description="Helical" evidence="7">
    <location>
        <begin position="246"/>
        <end position="268"/>
    </location>
</feature>
<evidence type="ECO:0000313" key="11">
    <source>
        <dbReference type="Proteomes" id="UP001055940"/>
    </source>
</evidence>
<evidence type="ECO:0000256" key="5">
    <source>
        <dbReference type="ARBA" id="ARBA00022989"/>
    </source>
</evidence>
<feature type="domain" description="ABC transporter" evidence="8">
    <location>
        <begin position="343"/>
        <end position="589"/>
    </location>
</feature>
<evidence type="ECO:0000256" key="2">
    <source>
        <dbReference type="ARBA" id="ARBA00022692"/>
    </source>
</evidence>
<name>A0ABY5D9I0_9ACTN</name>
<keyword evidence="4 10" id="KW-0067">ATP-binding</keyword>
<feature type="transmembrane region" description="Helical" evidence="7">
    <location>
        <begin position="149"/>
        <end position="176"/>
    </location>
</feature>
<protein>
    <submittedName>
        <fullName evidence="10">ABC transporter ATP-binding protein/permease</fullName>
    </submittedName>
</protein>
<accession>A0ABY5D9I0</accession>
<dbReference type="Gene3D" id="3.40.50.300">
    <property type="entry name" value="P-loop containing nucleotide triphosphate hydrolases"/>
    <property type="match status" value="1"/>
</dbReference>
<keyword evidence="2 7" id="KW-0812">Transmembrane</keyword>
<reference evidence="10" key="1">
    <citation type="submission" date="2022-06" db="EMBL/GenBank/DDBJ databases">
        <authorList>
            <person name="Ping M."/>
        </authorList>
    </citation>
    <scope>NUCLEOTIDE SEQUENCE</scope>
    <source>
        <strain evidence="10">JCM11759T</strain>
    </source>
</reference>
<evidence type="ECO:0000256" key="7">
    <source>
        <dbReference type="SAM" id="Phobius"/>
    </source>
</evidence>
<dbReference type="Gene3D" id="1.20.1560.10">
    <property type="entry name" value="ABC transporter type 1, transmembrane domain"/>
    <property type="match status" value="1"/>
</dbReference>
<evidence type="ECO:0000256" key="1">
    <source>
        <dbReference type="ARBA" id="ARBA00004651"/>
    </source>
</evidence>